<dbReference type="InterPro" id="IPR021720">
    <property type="entry name" value="Malectin_dom"/>
</dbReference>
<dbReference type="InterPro" id="IPR008271">
    <property type="entry name" value="Ser/Thr_kinase_AS"/>
</dbReference>
<dbReference type="GO" id="GO:0004672">
    <property type="term" value="F:protein kinase activity"/>
    <property type="evidence" value="ECO:0000318"/>
    <property type="project" value="GO_Central"/>
</dbReference>
<proteinExistence type="predicted"/>
<dbReference type="InterPro" id="IPR001245">
    <property type="entry name" value="Ser-Thr/Tyr_kinase_cat_dom"/>
</dbReference>
<feature type="domain" description="Protein kinase" evidence="18">
    <location>
        <begin position="697"/>
        <end position="978"/>
    </location>
</feature>
<dbReference type="Pfam" id="PF00560">
    <property type="entry name" value="LRR_1"/>
    <property type="match status" value="4"/>
</dbReference>
<dbReference type="PANTHER" id="PTHR48006:SF81">
    <property type="entry name" value="PROTEIN KINASE DOMAIN-CONTAINING PROTEIN"/>
    <property type="match status" value="1"/>
</dbReference>
<dbReference type="PROSITE" id="PS50011">
    <property type="entry name" value="PROTEIN_KINASE_DOM"/>
    <property type="match status" value="1"/>
</dbReference>
<dbReference type="GO" id="GO:0045088">
    <property type="term" value="P:regulation of innate immune response"/>
    <property type="evidence" value="ECO:0000318"/>
    <property type="project" value="GO_Central"/>
</dbReference>
<dbReference type="InterPro" id="IPR001611">
    <property type="entry name" value="Leu-rich_rpt"/>
</dbReference>
<comment type="subcellular location">
    <subcellularLocation>
        <location evidence="1">Membrane</location>
        <topology evidence="1">Single-pass type I membrane protein</topology>
    </subcellularLocation>
</comment>
<dbReference type="GeneID" id="110798292"/>
<keyword evidence="8" id="KW-0677">Repeat</keyword>
<evidence type="ECO:0000256" key="3">
    <source>
        <dbReference type="ARBA" id="ARBA00022553"/>
    </source>
</evidence>
<dbReference type="Gene3D" id="1.10.510.10">
    <property type="entry name" value="Transferase(Phosphotransferase) domain 1"/>
    <property type="match status" value="1"/>
</dbReference>
<keyword evidence="12 17" id="KW-0472">Membrane</keyword>
<name>A0A9R0J0U1_SPIOL</name>
<keyword evidence="3" id="KW-0597">Phosphoprotein</keyword>
<dbReference type="InterPro" id="IPR000719">
    <property type="entry name" value="Prot_kinase_dom"/>
</dbReference>
<dbReference type="SUPFAM" id="SSF52058">
    <property type="entry name" value="L domain-like"/>
    <property type="match status" value="1"/>
</dbReference>
<keyword evidence="10" id="KW-0067">ATP-binding</keyword>
<protein>
    <recommendedName>
        <fullName evidence="2">non-specific serine/threonine protein kinase</fullName>
        <ecNumber evidence="2">2.7.11.1</ecNumber>
    </recommendedName>
</protein>
<dbReference type="InterPro" id="IPR011009">
    <property type="entry name" value="Kinase-like_dom_sf"/>
</dbReference>
<gene>
    <name evidence="20" type="primary">LOC110798292</name>
</gene>
<dbReference type="CDD" id="cd14066">
    <property type="entry name" value="STKc_IRAK"/>
    <property type="match status" value="1"/>
</dbReference>
<keyword evidence="5" id="KW-0808">Transferase</keyword>
<dbReference type="Gene3D" id="3.30.200.20">
    <property type="entry name" value="Phosphorylase Kinase, domain 1"/>
    <property type="match status" value="1"/>
</dbReference>
<dbReference type="AlphaFoldDB" id="A0A9R0J0U1"/>
<keyword evidence="14" id="KW-0325">Glycoprotein</keyword>
<dbReference type="Pfam" id="PF11721">
    <property type="entry name" value="Malectin"/>
    <property type="match status" value="1"/>
</dbReference>
<evidence type="ECO:0000256" key="11">
    <source>
        <dbReference type="ARBA" id="ARBA00022989"/>
    </source>
</evidence>
<dbReference type="InterPro" id="IPR032675">
    <property type="entry name" value="LRR_dom_sf"/>
</dbReference>
<dbReference type="PANTHER" id="PTHR48006">
    <property type="entry name" value="LEUCINE-RICH REPEAT-CONTAINING PROTEIN DDB_G0281931-RELATED"/>
    <property type="match status" value="1"/>
</dbReference>
<keyword evidence="6 17" id="KW-0812">Transmembrane</keyword>
<evidence type="ECO:0000256" key="6">
    <source>
        <dbReference type="ARBA" id="ARBA00022692"/>
    </source>
</evidence>
<dbReference type="KEGG" id="soe:110798292"/>
<dbReference type="GO" id="GO:0016020">
    <property type="term" value="C:membrane"/>
    <property type="evidence" value="ECO:0007669"/>
    <property type="project" value="UniProtKB-SubCell"/>
</dbReference>
<dbReference type="EC" id="2.7.11.1" evidence="2"/>
<evidence type="ECO:0000256" key="17">
    <source>
        <dbReference type="SAM" id="Phobius"/>
    </source>
</evidence>
<evidence type="ECO:0000256" key="8">
    <source>
        <dbReference type="ARBA" id="ARBA00022737"/>
    </source>
</evidence>
<evidence type="ECO:0000256" key="1">
    <source>
        <dbReference type="ARBA" id="ARBA00004479"/>
    </source>
</evidence>
<sequence>MNHHTINAHRTEITPRYYSMAAAALSGCGCGGGGGAVTLVVVLFSVLHLLMSFGVCTDSLDVHCSNTTSANEVKSLREIARQVRKPDWNCSADPCINISTPTCWNTKDDWKFYTNSINCTCHNSRWHVSDINWRGQNLTGILPRSLRELPYLKRIDLSRNVLTGTIPRGWADAKLEFVSLFANRLSGPIPKYLGNITTLINLSIESNQFNGTIPPELGNLVYLSELTLNDNKLTGKLPLELKNLANLRVLRLSSNNFNGSLPDHFENYSKLQKLEMIGSGFEGPIPSSISFLHNINELRIGDLNGEGSKFPPLRNLTKLNTLVLRNCNITGGIPQYIGNMQKLKDILDLSFNKLTGSVPYIPALKDLILTSNMLNGPIPSWITDTNGYSHVDLSYNNFDDTLVESLCNRGTLNLYRCNARQKTLDSSACLRSLRCSKARYSLHINCGGQQTTIGKITYEQDSEPNGNAEFFRNSSKKADWGFSSTGEFWKAEVPTNIARNSSILRMNDTQLYKEARISATSLTYYGRCLAKGNYTVTLSFSEIVFTDDGSYTSSGRRVFDIFIQEKLYAKDFDIAKEANGTNKAVNKTFRNIPVTKSIEVRFHYTGKGSIRVPDLGNYGPLISAISVESQSNPPFDWKIVKWVLIGVTSCLFVIVVGIFWWKRRMANIRAKEQELRVLNPQIGLFAYKQIKSACNNFNAASKLGEGGFGPVFKGTLSDGTHIAVKQLSAKSSQGNREFVNEIGMISSLYHPNLVRLYGCCVDTSQLVLVYEYMENKDLGHALFGSDHVQLRLDWPTRKRICTGIARGLAFLHEETRIKMIHRDIKATNILLDRDLNPKISDFGLAKLNEEDVTHISTRAAGTIGYMAPEYALRGYLTPKADVYSFGVVVLEVMAGRSNMKFLPEEDYFCLLDWAFVLKQKGDLMELMDPTLGTDYNKEEASIMIQVALLCTNPSPALRPTMSAALNMLEGNIAVQELILEPNKSYGHELMYLGSKKLKQLSVTETETESQSQSLIHTSEAARTDSFFTRSLSSFS</sequence>
<organism evidence="19 20">
    <name type="scientific">Spinacia oleracea</name>
    <name type="common">Spinach</name>
    <dbReference type="NCBI Taxonomy" id="3562"/>
    <lineage>
        <taxon>Eukaryota</taxon>
        <taxon>Viridiplantae</taxon>
        <taxon>Streptophyta</taxon>
        <taxon>Embryophyta</taxon>
        <taxon>Tracheophyta</taxon>
        <taxon>Spermatophyta</taxon>
        <taxon>Magnoliopsida</taxon>
        <taxon>eudicotyledons</taxon>
        <taxon>Gunneridae</taxon>
        <taxon>Pentapetalae</taxon>
        <taxon>Caryophyllales</taxon>
        <taxon>Chenopodiaceae</taxon>
        <taxon>Chenopodioideae</taxon>
        <taxon>Anserineae</taxon>
        <taxon>Spinacia</taxon>
    </lineage>
</organism>
<keyword evidence="11 17" id="KW-1133">Transmembrane helix</keyword>
<evidence type="ECO:0000256" key="12">
    <source>
        <dbReference type="ARBA" id="ARBA00023136"/>
    </source>
</evidence>
<evidence type="ECO:0000313" key="19">
    <source>
        <dbReference type="Proteomes" id="UP000813463"/>
    </source>
</evidence>
<evidence type="ECO:0000256" key="13">
    <source>
        <dbReference type="ARBA" id="ARBA00023170"/>
    </source>
</evidence>
<dbReference type="InterPro" id="IPR051824">
    <property type="entry name" value="LRR_Rcpt-Like_S/T_Kinase"/>
</dbReference>
<dbReference type="Proteomes" id="UP000813463">
    <property type="component" value="Chromosome 4"/>
</dbReference>
<evidence type="ECO:0000256" key="5">
    <source>
        <dbReference type="ARBA" id="ARBA00022679"/>
    </source>
</evidence>
<reference evidence="20" key="2">
    <citation type="submission" date="2025-08" db="UniProtKB">
        <authorList>
            <consortium name="RefSeq"/>
        </authorList>
    </citation>
    <scope>IDENTIFICATION</scope>
    <source>
        <tissue evidence="20">Leaf</tissue>
    </source>
</reference>
<dbReference type="SUPFAM" id="SSF56112">
    <property type="entry name" value="Protein kinase-like (PK-like)"/>
    <property type="match status" value="1"/>
</dbReference>
<dbReference type="GO" id="GO:0005524">
    <property type="term" value="F:ATP binding"/>
    <property type="evidence" value="ECO:0007669"/>
    <property type="project" value="UniProtKB-KW"/>
</dbReference>
<feature type="transmembrane region" description="Helical" evidence="17">
    <location>
        <begin position="639"/>
        <end position="661"/>
    </location>
</feature>
<evidence type="ECO:0000256" key="7">
    <source>
        <dbReference type="ARBA" id="ARBA00022729"/>
    </source>
</evidence>
<dbReference type="GO" id="GO:0004674">
    <property type="term" value="F:protein serine/threonine kinase activity"/>
    <property type="evidence" value="ECO:0007669"/>
    <property type="project" value="UniProtKB-KW"/>
</dbReference>
<keyword evidence="9" id="KW-0547">Nucleotide-binding</keyword>
<reference evidence="19" key="1">
    <citation type="journal article" date="2021" name="Nat. Commun.">
        <title>Genomic analyses provide insights into spinach domestication and the genetic basis of agronomic traits.</title>
        <authorList>
            <person name="Cai X."/>
            <person name="Sun X."/>
            <person name="Xu C."/>
            <person name="Sun H."/>
            <person name="Wang X."/>
            <person name="Ge C."/>
            <person name="Zhang Z."/>
            <person name="Wang Q."/>
            <person name="Fei Z."/>
            <person name="Jiao C."/>
            <person name="Wang Q."/>
        </authorList>
    </citation>
    <scope>NUCLEOTIDE SEQUENCE [LARGE SCALE GENOMIC DNA]</scope>
    <source>
        <strain evidence="19">cv. Varoflay</strain>
    </source>
</reference>
<evidence type="ECO:0000256" key="9">
    <source>
        <dbReference type="ARBA" id="ARBA00022741"/>
    </source>
</evidence>
<evidence type="ECO:0000313" key="20">
    <source>
        <dbReference type="RefSeq" id="XP_021859162.2"/>
    </source>
</evidence>
<evidence type="ECO:0000256" key="16">
    <source>
        <dbReference type="ARBA" id="ARBA00048679"/>
    </source>
</evidence>
<evidence type="ECO:0000256" key="15">
    <source>
        <dbReference type="ARBA" id="ARBA00047899"/>
    </source>
</evidence>
<evidence type="ECO:0000256" key="4">
    <source>
        <dbReference type="ARBA" id="ARBA00022614"/>
    </source>
</evidence>
<keyword evidence="19" id="KW-1185">Reference proteome</keyword>
<evidence type="ECO:0000256" key="14">
    <source>
        <dbReference type="ARBA" id="ARBA00023180"/>
    </source>
</evidence>
<comment type="catalytic activity">
    <reaction evidence="15">
        <text>L-threonyl-[protein] + ATP = O-phospho-L-threonyl-[protein] + ADP + H(+)</text>
        <dbReference type="Rhea" id="RHEA:46608"/>
        <dbReference type="Rhea" id="RHEA-COMP:11060"/>
        <dbReference type="Rhea" id="RHEA-COMP:11605"/>
        <dbReference type="ChEBI" id="CHEBI:15378"/>
        <dbReference type="ChEBI" id="CHEBI:30013"/>
        <dbReference type="ChEBI" id="CHEBI:30616"/>
        <dbReference type="ChEBI" id="CHEBI:61977"/>
        <dbReference type="ChEBI" id="CHEBI:456216"/>
        <dbReference type="EC" id="2.7.11.1"/>
    </reaction>
</comment>
<dbReference type="SMART" id="SM00220">
    <property type="entry name" value="S_TKc"/>
    <property type="match status" value="1"/>
</dbReference>
<dbReference type="Pfam" id="PF07714">
    <property type="entry name" value="PK_Tyr_Ser-Thr"/>
    <property type="match status" value="1"/>
</dbReference>
<keyword evidence="13" id="KW-0675">Receptor</keyword>
<evidence type="ECO:0000256" key="2">
    <source>
        <dbReference type="ARBA" id="ARBA00012513"/>
    </source>
</evidence>
<comment type="catalytic activity">
    <reaction evidence="16">
        <text>L-seryl-[protein] + ATP = O-phospho-L-seryl-[protein] + ADP + H(+)</text>
        <dbReference type="Rhea" id="RHEA:17989"/>
        <dbReference type="Rhea" id="RHEA-COMP:9863"/>
        <dbReference type="Rhea" id="RHEA-COMP:11604"/>
        <dbReference type="ChEBI" id="CHEBI:15378"/>
        <dbReference type="ChEBI" id="CHEBI:29999"/>
        <dbReference type="ChEBI" id="CHEBI:30616"/>
        <dbReference type="ChEBI" id="CHEBI:83421"/>
        <dbReference type="ChEBI" id="CHEBI:456216"/>
        <dbReference type="EC" id="2.7.11.1"/>
    </reaction>
</comment>
<keyword evidence="7" id="KW-0732">Signal</keyword>
<evidence type="ECO:0000256" key="10">
    <source>
        <dbReference type="ARBA" id="ARBA00022840"/>
    </source>
</evidence>
<dbReference type="Gene3D" id="2.60.120.430">
    <property type="entry name" value="Galactose-binding lectin"/>
    <property type="match status" value="1"/>
</dbReference>
<keyword evidence="4" id="KW-0433">Leucine-rich repeat</keyword>
<accession>A0A9R0J0U1</accession>
<dbReference type="RefSeq" id="XP_021859162.2">
    <property type="nucleotide sequence ID" value="XM_022003470.2"/>
</dbReference>
<feature type="transmembrane region" description="Helical" evidence="17">
    <location>
        <begin position="21"/>
        <end position="51"/>
    </location>
</feature>
<evidence type="ECO:0000259" key="18">
    <source>
        <dbReference type="PROSITE" id="PS50011"/>
    </source>
</evidence>
<dbReference type="PROSITE" id="PS00108">
    <property type="entry name" value="PROTEIN_KINASE_ST"/>
    <property type="match status" value="1"/>
</dbReference>
<dbReference type="Gene3D" id="3.80.10.10">
    <property type="entry name" value="Ribonuclease Inhibitor"/>
    <property type="match status" value="3"/>
</dbReference>